<name>A0A1N7QCX1_9BACT</name>
<evidence type="ECO:0000256" key="8">
    <source>
        <dbReference type="SAM" id="SignalP"/>
    </source>
</evidence>
<dbReference type="SUPFAM" id="SSF56935">
    <property type="entry name" value="Porins"/>
    <property type="match status" value="1"/>
</dbReference>
<dbReference type="OrthoDB" id="905812at2"/>
<sequence length="823" mass="90595">MNLFLRLTLCCIMLAASYANAQTNPAGTAITGNVMDKDQQQAIAAATVTLYKNNNKTSIASITTKANGAFTLPVAGSGLYKVSVTYIGYASLIMDSIVVKAGQQVALGNILLVKQISDLQGVTIVASRPLVENKIDKVVFNAEKDVTSQGGSAIDILRKVPQVNVDINGNVELQGNANIRFLINGKPSSSFGNSLADALASIPASQIKSIEAITSPGAKYDAQGTGGIINIILKDNRLRGINGTVNGSAGTRFESGSVNLNYRQGNWGLSGFFNANAQLSSRTPSYQDRTSYDTISKNYTRLVQDGSSDFTRHSYQTGLSFDWSPGKKDNITASFGYSYFGNALGGITAQQQMTTDASANLLSTVNTTRYSNSRSHNNSFDWSAGYQKKLRKEGQELNVLYSASFGTPQNSYLLSQNYTGQPTPYTGSFSNNPGTDHEHNLSIDYTHPLSDKVSLETGVKTVWQHINSSSAINNLAANGHDYAYDPSQSYQLGYDMKVYAGYVSASFPLFNYLDVKAGARFEHTALQIDFPNTTIPSYNTLVPSIAFIRHISDKKFVKLTYSRRLERPEYKELNPFINRSDPYNFTTGNPLLKPEIGNNFELGYGLTFPKGGNIYLAVVERINTNDLKPYTLFYPTYTVGDSVYTNVSVTNRQNIGKEYNTGLMLSGSVPVTRQFNLRGNVMVFQRRVVNNLPNGNIANGTNYRFNLNGSYTLPKDLIVEAFGNYNSSINTIQGKRPQSLTYTLALRKQFWNKNASIGLTATNPFSRYVSQVITINSLNYLAYNTTWIPYRSFGISFLYKFGKLEFKKSKDDNNNFIQNMPGT</sequence>
<evidence type="ECO:0000256" key="6">
    <source>
        <dbReference type="ARBA" id="ARBA00023237"/>
    </source>
</evidence>
<comment type="similarity">
    <text evidence="7">Belongs to the TonB-dependent receptor family.</text>
</comment>
<feature type="signal peptide" evidence="8">
    <location>
        <begin position="1"/>
        <end position="21"/>
    </location>
</feature>
<dbReference type="PROSITE" id="PS52016">
    <property type="entry name" value="TONB_DEPENDENT_REC_3"/>
    <property type="match status" value="1"/>
</dbReference>
<feature type="domain" description="Outer membrane protein beta-barrel" evidence="9">
    <location>
        <begin position="388"/>
        <end position="799"/>
    </location>
</feature>
<reference evidence="11" key="1">
    <citation type="submission" date="2017-01" db="EMBL/GenBank/DDBJ databases">
        <authorList>
            <person name="Varghese N."/>
            <person name="Submissions S."/>
        </authorList>
    </citation>
    <scope>NUCLEOTIDE SEQUENCE [LARGE SCALE GENOMIC DNA]</scope>
    <source>
        <strain evidence="11">DSM 21054</strain>
    </source>
</reference>
<evidence type="ECO:0000259" key="9">
    <source>
        <dbReference type="Pfam" id="PF14905"/>
    </source>
</evidence>
<dbReference type="STRING" id="477680.SAMN05421788_10551"/>
<dbReference type="Gene3D" id="2.40.170.20">
    <property type="entry name" value="TonB-dependent receptor, beta-barrel domain"/>
    <property type="match status" value="1"/>
</dbReference>
<organism evidence="10 11">
    <name type="scientific">Filimonas lacunae</name>
    <dbReference type="NCBI Taxonomy" id="477680"/>
    <lineage>
        <taxon>Bacteria</taxon>
        <taxon>Pseudomonadati</taxon>
        <taxon>Bacteroidota</taxon>
        <taxon>Chitinophagia</taxon>
        <taxon>Chitinophagales</taxon>
        <taxon>Chitinophagaceae</taxon>
        <taxon>Filimonas</taxon>
    </lineage>
</organism>
<comment type="subcellular location">
    <subcellularLocation>
        <location evidence="1 7">Cell outer membrane</location>
        <topology evidence="1 7">Multi-pass membrane protein</topology>
    </subcellularLocation>
</comment>
<evidence type="ECO:0000256" key="3">
    <source>
        <dbReference type="ARBA" id="ARBA00022452"/>
    </source>
</evidence>
<gene>
    <name evidence="10" type="ORF">SAMN05421788_10551</name>
</gene>
<feature type="chain" id="PRO_5012546326" evidence="8">
    <location>
        <begin position="22"/>
        <end position="823"/>
    </location>
</feature>
<evidence type="ECO:0000256" key="5">
    <source>
        <dbReference type="ARBA" id="ARBA00023136"/>
    </source>
</evidence>
<dbReference type="PANTHER" id="PTHR40980:SF4">
    <property type="entry name" value="TONB-DEPENDENT RECEPTOR-LIKE BETA-BARREL DOMAIN-CONTAINING PROTEIN"/>
    <property type="match status" value="1"/>
</dbReference>
<evidence type="ECO:0000256" key="4">
    <source>
        <dbReference type="ARBA" id="ARBA00022692"/>
    </source>
</evidence>
<evidence type="ECO:0000256" key="7">
    <source>
        <dbReference type="PROSITE-ProRule" id="PRU01360"/>
    </source>
</evidence>
<dbReference type="Proteomes" id="UP000186917">
    <property type="component" value="Unassembled WGS sequence"/>
</dbReference>
<dbReference type="InterPro" id="IPR037066">
    <property type="entry name" value="Plug_dom_sf"/>
</dbReference>
<evidence type="ECO:0000256" key="2">
    <source>
        <dbReference type="ARBA" id="ARBA00022448"/>
    </source>
</evidence>
<dbReference type="Pfam" id="PF13620">
    <property type="entry name" value="CarboxypepD_reg"/>
    <property type="match status" value="1"/>
</dbReference>
<accession>A0A1N7QCX1</accession>
<dbReference type="RefSeq" id="WP_076379909.1">
    <property type="nucleotide sequence ID" value="NZ_AP017422.1"/>
</dbReference>
<dbReference type="GO" id="GO:0009279">
    <property type="term" value="C:cell outer membrane"/>
    <property type="evidence" value="ECO:0007669"/>
    <property type="project" value="UniProtKB-SubCell"/>
</dbReference>
<dbReference type="InterPro" id="IPR036942">
    <property type="entry name" value="Beta-barrel_TonB_sf"/>
</dbReference>
<keyword evidence="2 7" id="KW-0813">Transport</keyword>
<keyword evidence="3 7" id="KW-1134">Transmembrane beta strand</keyword>
<keyword evidence="4 7" id="KW-0812">Transmembrane</keyword>
<evidence type="ECO:0000313" key="10">
    <source>
        <dbReference type="EMBL" id="SIT20712.1"/>
    </source>
</evidence>
<dbReference type="AlphaFoldDB" id="A0A1N7QCX1"/>
<dbReference type="Gene3D" id="2.170.130.10">
    <property type="entry name" value="TonB-dependent receptor, plug domain"/>
    <property type="match status" value="1"/>
</dbReference>
<dbReference type="Pfam" id="PF14905">
    <property type="entry name" value="OMP_b-brl_3"/>
    <property type="match status" value="1"/>
</dbReference>
<keyword evidence="6 7" id="KW-0998">Cell outer membrane</keyword>
<evidence type="ECO:0000313" key="11">
    <source>
        <dbReference type="Proteomes" id="UP000186917"/>
    </source>
</evidence>
<proteinExistence type="inferred from homology"/>
<dbReference type="InterPro" id="IPR039426">
    <property type="entry name" value="TonB-dep_rcpt-like"/>
</dbReference>
<dbReference type="InterPro" id="IPR041700">
    <property type="entry name" value="OMP_b-brl_3"/>
</dbReference>
<keyword evidence="8" id="KW-0732">Signal</keyword>
<dbReference type="Gene3D" id="2.60.40.1120">
    <property type="entry name" value="Carboxypeptidase-like, regulatory domain"/>
    <property type="match status" value="1"/>
</dbReference>
<keyword evidence="5 7" id="KW-0472">Membrane</keyword>
<dbReference type="SUPFAM" id="SSF49464">
    <property type="entry name" value="Carboxypeptidase regulatory domain-like"/>
    <property type="match status" value="1"/>
</dbReference>
<dbReference type="PANTHER" id="PTHR40980">
    <property type="entry name" value="PLUG DOMAIN-CONTAINING PROTEIN"/>
    <property type="match status" value="1"/>
</dbReference>
<protein>
    <submittedName>
        <fullName evidence="10">Outer membrane receptor proteins, mostly Fe transport</fullName>
    </submittedName>
</protein>
<dbReference type="InterPro" id="IPR008969">
    <property type="entry name" value="CarboxyPept-like_regulatory"/>
</dbReference>
<keyword evidence="11" id="KW-1185">Reference proteome</keyword>
<keyword evidence="10" id="KW-0675">Receptor</keyword>
<dbReference type="EMBL" id="FTOR01000005">
    <property type="protein sequence ID" value="SIT20712.1"/>
    <property type="molecule type" value="Genomic_DNA"/>
</dbReference>
<evidence type="ECO:0000256" key="1">
    <source>
        <dbReference type="ARBA" id="ARBA00004571"/>
    </source>
</evidence>